<keyword evidence="1" id="KW-0812">Transmembrane</keyword>
<dbReference type="RefSeq" id="WP_010074053.1">
    <property type="nucleotide sequence ID" value="NC_014393.1"/>
</dbReference>
<dbReference type="KEGG" id="ccb:Clocel_4041"/>
<accession>D9SLR7</accession>
<feature type="transmembrane region" description="Helical" evidence="1">
    <location>
        <begin position="123"/>
        <end position="142"/>
    </location>
</feature>
<gene>
    <name evidence="2" type="ordered locus">Clocel_4041</name>
</gene>
<proteinExistence type="predicted"/>
<dbReference type="Proteomes" id="UP000002730">
    <property type="component" value="Chromosome"/>
</dbReference>
<keyword evidence="3" id="KW-1185">Reference proteome</keyword>
<dbReference type="HOGENOM" id="CLU_135084_1_0_9"/>
<protein>
    <submittedName>
        <fullName evidence="2">Uncharacterized protein</fullName>
    </submittedName>
</protein>
<keyword evidence="1" id="KW-0472">Membrane</keyword>
<evidence type="ECO:0000313" key="3">
    <source>
        <dbReference type="Proteomes" id="UP000002730"/>
    </source>
</evidence>
<evidence type="ECO:0000313" key="2">
    <source>
        <dbReference type="EMBL" id="ADL53704.1"/>
    </source>
</evidence>
<feature type="transmembrane region" description="Helical" evidence="1">
    <location>
        <begin position="57"/>
        <end position="74"/>
    </location>
</feature>
<feature type="transmembrane region" description="Helical" evidence="1">
    <location>
        <begin position="81"/>
        <end position="103"/>
    </location>
</feature>
<evidence type="ECO:0000256" key="1">
    <source>
        <dbReference type="SAM" id="Phobius"/>
    </source>
</evidence>
<dbReference type="EMBL" id="CP002160">
    <property type="protein sequence ID" value="ADL53704.1"/>
    <property type="molecule type" value="Genomic_DNA"/>
</dbReference>
<dbReference type="AlphaFoldDB" id="D9SLR7"/>
<keyword evidence="1" id="KW-1133">Transmembrane helix</keyword>
<name>D9SLR7_CLOC7</name>
<sequence length="151" mass="17192">MDAYGHILRGIIETILLVVANFVFIKKELKLKECLNLVYIFMPISIFIRFLPIQSSLTTIINAIIQIIVIATLCKIEVHKAIFGVLTSITCLALSEGINILFLRQVLHLNLENVFSDPLKKELYGIPSLILFAVVLRIVYLLRRKRTSVQI</sequence>
<organism evidence="2 3">
    <name type="scientific">Clostridium cellulovorans (strain ATCC 35296 / DSM 3052 / OCM 3 / 743B)</name>
    <dbReference type="NCBI Taxonomy" id="573061"/>
    <lineage>
        <taxon>Bacteria</taxon>
        <taxon>Bacillati</taxon>
        <taxon>Bacillota</taxon>
        <taxon>Clostridia</taxon>
        <taxon>Eubacteriales</taxon>
        <taxon>Clostridiaceae</taxon>
        <taxon>Clostridium</taxon>
    </lineage>
</organism>
<feature type="transmembrane region" description="Helical" evidence="1">
    <location>
        <begin position="6"/>
        <end position="25"/>
    </location>
</feature>
<dbReference type="OrthoDB" id="1787445at2"/>
<feature type="transmembrane region" description="Helical" evidence="1">
    <location>
        <begin position="34"/>
        <end position="51"/>
    </location>
</feature>
<reference evidence="2 3" key="1">
    <citation type="submission" date="2010-08" db="EMBL/GenBank/DDBJ databases">
        <title>Complete sequence of Clostridium cellulovorans 743B.</title>
        <authorList>
            <consortium name="US DOE Joint Genome Institute"/>
            <person name="Lucas S."/>
            <person name="Copeland A."/>
            <person name="Lapidus A."/>
            <person name="Cheng J.-F."/>
            <person name="Bruce D."/>
            <person name="Goodwin L."/>
            <person name="Pitluck S."/>
            <person name="Chertkov O."/>
            <person name="Detter J.C."/>
            <person name="Han C."/>
            <person name="Tapia R."/>
            <person name="Land M."/>
            <person name="Hauser L."/>
            <person name="Chang Y.-J."/>
            <person name="Jeffries C."/>
            <person name="Kyrpides N."/>
            <person name="Ivanova N."/>
            <person name="Mikhailova N."/>
            <person name="Hemme C.L."/>
            <person name="Woyke T."/>
        </authorList>
    </citation>
    <scope>NUCLEOTIDE SEQUENCE [LARGE SCALE GENOMIC DNA]</scope>
    <source>
        <strain evidence="3">ATCC 35296 / DSM 3052 / OCM 3 / 743B</strain>
    </source>
</reference>
<dbReference type="STRING" id="573061.Clocel_4041"/>